<gene>
    <name evidence="3" type="primary">ORF81</name>
    <name evidence="1" type="ORF">AngHV1_ORF81</name>
</gene>
<organism evidence="3">
    <name type="scientific">Anguillid herpesvirus 1</name>
    <dbReference type="NCBI Taxonomy" id="150286"/>
    <lineage>
        <taxon>Viruses</taxon>
        <taxon>Duplodnaviria</taxon>
        <taxon>Heunggongvirae</taxon>
        <taxon>Peploviricota</taxon>
        <taxon>Herviviricetes</taxon>
        <taxon>Herpesvirales</taxon>
        <taxon>Alloherpesviridae</taxon>
        <taxon>Cyvirus</taxon>
        <taxon>Cyvirus anguillidallo1</taxon>
    </lineage>
</organism>
<dbReference type="GeneID" id="8683513"/>
<evidence type="ECO:0000313" key="4">
    <source>
        <dbReference type="Proteomes" id="UP000011239"/>
    </source>
</evidence>
<sequence length="463" mass="51039">MAQTVERSVLVLLNRKDTKPYGAAYAGAFFGHNLVDAQLDVNTADAQCVYMYRITECIGEIEGYPNVGLFNLSTNPVATVPVTTVATLGAVVTATPHSVKIRPRKLLRNTHSWEKTKGVMCGSLQRWMNDLSMEDRRRLTFNFRQLCGSAVLNTIKQAQSEYKTLLGGGVLSFNWGEHNVVVQLFEGAADPADPTKKGPAVVGFQNLSKKHSPLCFSDIPAGMPALLQLVLGFRVAQTEVDFFAQVGHVMRVMDLVTFSNTLNGFTDSRQSGTGSTQVDIRTDYMFSVVGNVTMQLISKPSIDYMFEVFDQVLCVGDSFITDVAEKITVSVFVPPHINTPVLYMRLKTRIEAFPMSAATAVATLRRLYLLPGEPCPDNVDQDDKDIEIATLFTSPVRCLTSTMPAWMTPLKFPIVLPEQGISFNQLMNSFGVPVTHNDSAPLLKMTTKKPQALTPYMLASMQK</sequence>
<accession>A0A1J0REE6</accession>
<proteinExistence type="predicted"/>
<evidence type="ECO:0000313" key="2">
    <source>
        <dbReference type="EMBL" id="QRM16374.1"/>
    </source>
</evidence>
<reference evidence="1 4" key="1">
    <citation type="journal article" date="2010" name="J. Gen. Virol.">
        <title>Complete genome sequence and taxonomic position of anguillid herpesvirus 1.</title>
        <authorList>
            <person name="van Beurden S.J."/>
            <person name="Bossers A."/>
            <person name="Voorbergen-Laarman M.H."/>
            <person name="Haenen O.L."/>
            <person name="Peters S."/>
            <person name="Abma-Henkens M.H."/>
            <person name="Peeters B.P."/>
            <person name="Rottier P.J."/>
            <person name="Engelsma M.Y."/>
        </authorList>
    </citation>
    <scope>NUCLEOTIDE SEQUENCE [LARGE SCALE GENOMIC DNA]</scope>
    <source>
        <strain evidence="1">500138</strain>
        <strain evidence="4">Isolate Anguilla anguilla/Netherlands/500138/1998</strain>
    </source>
</reference>
<keyword evidence="4" id="KW-1185">Reference proteome</keyword>
<dbReference type="EMBL" id="MW580849">
    <property type="protein sequence ID" value="QRM16374.1"/>
    <property type="molecule type" value="Genomic_DNA"/>
</dbReference>
<dbReference type="RefSeq" id="YP_003358220.1">
    <property type="nucleotide sequence ID" value="NC_013668.3"/>
</dbReference>
<dbReference type="KEGG" id="vg:8683513"/>
<reference evidence="3" key="4">
    <citation type="submission" date="2021-02" db="EMBL/GenBank/DDBJ databases">
        <authorList>
            <person name="Vanderplasschen A.F.C."/>
            <person name="Davison A.J."/>
        </authorList>
    </citation>
    <scope>NUCLEOTIDE SEQUENCE</scope>
    <source>
        <strain evidence="2">500138</strain>
        <strain evidence="3">DK-200249</strain>
    </source>
</reference>
<evidence type="ECO:0000313" key="3">
    <source>
        <dbReference type="EMBL" id="QRM16633.1"/>
    </source>
</evidence>
<dbReference type="EMBL" id="FJ940765">
    <property type="protein sequence ID" value="ADA57844.1"/>
    <property type="molecule type" value="Genomic_DNA"/>
</dbReference>
<reference evidence="3" key="3">
    <citation type="journal article" date="2021" name="Microorganisms">
        <title>Genomes of Anguillid Herpesvirus 1 Strains Reveal Evolutionary Disparities and Low Genetic Diversity in the Genus Cyprinivirus.</title>
        <authorList>
            <person name="Donohoe O."/>
            <person name="Zhang H."/>
            <person name="Delrez N."/>
            <person name="Gao Y."/>
            <person name="Suarez N.M."/>
            <person name="Davison A.J."/>
            <person name="Vanderplasschen A."/>
        </authorList>
    </citation>
    <scope>NUCLEOTIDE SEQUENCE</scope>
    <source>
        <strain evidence="2">500138</strain>
        <strain evidence="3">DK-200249</strain>
    </source>
</reference>
<dbReference type="Proteomes" id="UP000011239">
    <property type="component" value="Segment"/>
</dbReference>
<accession>D2E8D2</accession>
<evidence type="ECO:0000313" key="1">
    <source>
        <dbReference type="EMBL" id="ADA57844.1"/>
    </source>
</evidence>
<protein>
    <submittedName>
        <fullName evidence="3">Protein ORF81</fullName>
    </submittedName>
</protein>
<dbReference type="EMBL" id="MW580851">
    <property type="protein sequence ID" value="QRM16633.1"/>
    <property type="molecule type" value="Genomic_DNA"/>
</dbReference>
<reference evidence="1" key="2">
    <citation type="submission" date="2012-05" db="EMBL/GenBank/DDBJ databases">
        <authorList>
            <person name="van Beurden S.J."/>
            <person name="Gatherer D."/>
            <person name="Tuzi K."/>
            <person name="Herzyk P."/>
            <person name="Galbraith J."/>
            <person name="Peeters B.P.H."/>
            <person name="Rottier P.J.M."/>
            <person name="Engelsma M.Y."/>
            <person name="Davison A.J."/>
        </authorList>
    </citation>
    <scope>NUCLEOTIDE SEQUENCE</scope>
    <source>
        <strain evidence="1">500138</strain>
    </source>
</reference>
<name>A0A1J0REE6_9VIRU</name>